<dbReference type="Proteomes" id="UP000800093">
    <property type="component" value="Unassembled WGS sequence"/>
</dbReference>
<comment type="caution">
    <text evidence="3">The sequence shown here is derived from an EMBL/GenBank/DDBJ whole genome shotgun (WGS) entry which is preliminary data.</text>
</comment>
<name>A0A9P4N200_9PLEO</name>
<organism evidence="3 4">
    <name type="scientific">Lojkania enalia</name>
    <dbReference type="NCBI Taxonomy" id="147567"/>
    <lineage>
        <taxon>Eukaryota</taxon>
        <taxon>Fungi</taxon>
        <taxon>Dikarya</taxon>
        <taxon>Ascomycota</taxon>
        <taxon>Pezizomycotina</taxon>
        <taxon>Dothideomycetes</taxon>
        <taxon>Pleosporomycetidae</taxon>
        <taxon>Pleosporales</taxon>
        <taxon>Pleosporales incertae sedis</taxon>
        <taxon>Lojkania</taxon>
    </lineage>
</organism>
<gene>
    <name evidence="3" type="ORF">CC78DRAFT_546100</name>
</gene>
<proteinExistence type="predicted"/>
<keyword evidence="1" id="KW-0539">Nucleus</keyword>
<protein>
    <submittedName>
        <fullName evidence="3">Uncharacterized protein</fullName>
    </submittedName>
</protein>
<feature type="region of interest" description="Disordered" evidence="2">
    <location>
        <begin position="87"/>
        <end position="134"/>
    </location>
</feature>
<dbReference type="GO" id="GO:0000981">
    <property type="term" value="F:DNA-binding transcription factor activity, RNA polymerase II-specific"/>
    <property type="evidence" value="ECO:0007669"/>
    <property type="project" value="InterPro"/>
</dbReference>
<keyword evidence="4" id="KW-1185">Reference proteome</keyword>
<feature type="region of interest" description="Disordered" evidence="2">
    <location>
        <begin position="203"/>
        <end position="271"/>
    </location>
</feature>
<reference evidence="4" key="1">
    <citation type="journal article" date="2020" name="Stud. Mycol.">
        <title>101 Dothideomycetes genomes: A test case for predicting lifestyles and emergence of pathogens.</title>
        <authorList>
            <person name="Haridas S."/>
            <person name="Albert R."/>
            <person name="Binder M."/>
            <person name="Bloem J."/>
            <person name="LaButti K."/>
            <person name="Salamov A."/>
            <person name="Andreopoulos B."/>
            <person name="Baker S."/>
            <person name="Barry K."/>
            <person name="Bills G."/>
            <person name="Bluhm B."/>
            <person name="Cannon C."/>
            <person name="Castanera R."/>
            <person name="Culley D."/>
            <person name="Daum C."/>
            <person name="Ezra D."/>
            <person name="Gonzalez J."/>
            <person name="Henrissat B."/>
            <person name="Kuo A."/>
            <person name="Liang C."/>
            <person name="Lipzen A."/>
            <person name="Lutzoni F."/>
            <person name="Magnuson J."/>
            <person name="Mondo S."/>
            <person name="Nolan M."/>
            <person name="Ohm R."/>
            <person name="Pangilinan J."/>
            <person name="Park H.-J."/>
            <person name="Ramirez L."/>
            <person name="Alfaro M."/>
            <person name="Sun H."/>
            <person name="Tritt A."/>
            <person name="Yoshinaga Y."/>
            <person name="Zwiers L.-H."/>
            <person name="Turgeon B."/>
            <person name="Goodwin S."/>
            <person name="Spatafora J."/>
            <person name="Crous P."/>
            <person name="Grigoriev I."/>
        </authorList>
    </citation>
    <scope>NUCLEOTIDE SEQUENCE [LARGE SCALE GENOMIC DNA]</scope>
    <source>
        <strain evidence="4">CBS 304.66</strain>
    </source>
</reference>
<dbReference type="GO" id="GO:0008270">
    <property type="term" value="F:zinc ion binding"/>
    <property type="evidence" value="ECO:0007669"/>
    <property type="project" value="InterPro"/>
</dbReference>
<dbReference type="EMBL" id="ML986645">
    <property type="protein sequence ID" value="KAF2262048.1"/>
    <property type="molecule type" value="Genomic_DNA"/>
</dbReference>
<evidence type="ECO:0000313" key="3">
    <source>
        <dbReference type="EMBL" id="KAF2262048.1"/>
    </source>
</evidence>
<sequence length="392" mass="44116">MVLDKKMLHKTLFIRRSEPQSETSPPWDGIDFIYRLGSDELSDRLKGHYLNYQTLRQRKHQAAIDFLREELQIMQAEDGRQINIASHLEQKSFNSPRSERKESQDISSVSSTSRSTHSPPASSSQSPRPPLRVKPSIEPLALSRHEPLSSITTGQQLVFNLRDGRTMHVKTKRKMTDEEREAYKETRKRGACDQCKQKKGKCTHKIPSSPESIQANSMKQGVKRNSVEHRLSPSREGLGIHRYSHDESRPGKRLAMSTPASSFPAESGLSPQFNDTVVSPGSTQNIDRYDPDLSLETPYNKPMYVSNHISQEVLQSLSPSNPGTEGPLRVDFHLPQDDIENIRAGSSAARPFLPFSPVNLFPSSYQFPCGPGFMNPQSMHSHSPWPGEPGHT</sequence>
<evidence type="ECO:0000256" key="1">
    <source>
        <dbReference type="ARBA" id="ARBA00023242"/>
    </source>
</evidence>
<dbReference type="OrthoDB" id="3794485at2759"/>
<evidence type="ECO:0000256" key="2">
    <source>
        <dbReference type="SAM" id="MobiDB-lite"/>
    </source>
</evidence>
<dbReference type="AlphaFoldDB" id="A0A9P4N200"/>
<dbReference type="CDD" id="cd00067">
    <property type="entry name" value="GAL4"/>
    <property type="match status" value="1"/>
</dbReference>
<dbReference type="InterPro" id="IPR001138">
    <property type="entry name" value="Zn2Cys6_DnaBD"/>
</dbReference>
<accession>A0A9P4N200</accession>
<feature type="compositionally biased region" description="Low complexity" evidence="2">
    <location>
        <begin position="107"/>
        <end position="126"/>
    </location>
</feature>
<feature type="compositionally biased region" description="Polar residues" evidence="2">
    <location>
        <begin position="209"/>
        <end position="219"/>
    </location>
</feature>
<evidence type="ECO:0000313" key="4">
    <source>
        <dbReference type="Proteomes" id="UP000800093"/>
    </source>
</evidence>